<dbReference type="EMBL" id="HG994362">
    <property type="protein sequence ID" value="CAF2222753.1"/>
    <property type="molecule type" value="Genomic_DNA"/>
</dbReference>
<evidence type="ECO:0000259" key="1">
    <source>
        <dbReference type="Pfam" id="PF16113"/>
    </source>
</evidence>
<proteinExistence type="predicted"/>
<dbReference type="InterPro" id="IPR045004">
    <property type="entry name" value="ECH_dom"/>
</dbReference>
<dbReference type="Gene3D" id="3.90.226.10">
    <property type="entry name" value="2-enoyl-CoA Hydratase, Chain A, domain 1"/>
    <property type="match status" value="1"/>
</dbReference>
<dbReference type="Proteomes" id="UP001295469">
    <property type="component" value="Chromosome A08"/>
</dbReference>
<name>A0A816ZN50_BRANA</name>
<evidence type="ECO:0000313" key="2">
    <source>
        <dbReference type="EMBL" id="CAF2222753.1"/>
    </source>
</evidence>
<dbReference type="Pfam" id="PF16113">
    <property type="entry name" value="ECH_2"/>
    <property type="match status" value="1"/>
</dbReference>
<sequence length="89" mass="9931">MGLLRHSKVGKRSTVFSLPCTEQKYFSHVACAKGNTENELAILNGYDENFAEGFRAVLIDKDKNPKCNPASIEEVEENEMEVLCKPLSP</sequence>
<protein>
    <submittedName>
        <fullName evidence="2">(rape) hypothetical protein</fullName>
    </submittedName>
</protein>
<dbReference type="AlphaFoldDB" id="A0A816ZN50"/>
<feature type="domain" description="Enoyl-CoA hydratase/isomerase" evidence="1">
    <location>
        <begin position="42"/>
        <end position="81"/>
    </location>
</feature>
<gene>
    <name evidence="2" type="ORF">DARMORV10_A08P06990.1</name>
</gene>
<reference evidence="2" key="1">
    <citation type="submission" date="2021-01" db="EMBL/GenBank/DDBJ databases">
        <authorList>
            <consortium name="Genoscope - CEA"/>
            <person name="William W."/>
        </authorList>
    </citation>
    <scope>NUCLEOTIDE SEQUENCE</scope>
</reference>
<accession>A0A816ZN50</accession>
<organism evidence="2">
    <name type="scientific">Brassica napus</name>
    <name type="common">Rape</name>
    <dbReference type="NCBI Taxonomy" id="3708"/>
    <lineage>
        <taxon>Eukaryota</taxon>
        <taxon>Viridiplantae</taxon>
        <taxon>Streptophyta</taxon>
        <taxon>Embryophyta</taxon>
        <taxon>Tracheophyta</taxon>
        <taxon>Spermatophyta</taxon>
        <taxon>Magnoliopsida</taxon>
        <taxon>eudicotyledons</taxon>
        <taxon>Gunneridae</taxon>
        <taxon>Pentapetalae</taxon>
        <taxon>rosids</taxon>
        <taxon>malvids</taxon>
        <taxon>Brassicales</taxon>
        <taxon>Brassicaceae</taxon>
        <taxon>Brassiceae</taxon>
        <taxon>Brassica</taxon>
    </lineage>
</organism>